<name>A0AAW8QYZ7_9ALTE</name>
<evidence type="ECO:0000256" key="1">
    <source>
        <dbReference type="SAM" id="Phobius"/>
    </source>
</evidence>
<keyword evidence="1" id="KW-1133">Transmembrane helix</keyword>
<keyword evidence="1" id="KW-0812">Transmembrane</keyword>
<feature type="transmembrane region" description="Helical" evidence="1">
    <location>
        <begin position="6"/>
        <end position="26"/>
    </location>
</feature>
<gene>
    <name evidence="2" type="ORF">RM544_06805</name>
</gene>
<evidence type="ECO:0008006" key="4">
    <source>
        <dbReference type="Google" id="ProtNLM"/>
    </source>
</evidence>
<reference evidence="2 3" key="1">
    <citation type="submission" date="2023-09" db="EMBL/GenBank/DDBJ databases">
        <authorList>
            <person name="Rey-Velasco X."/>
        </authorList>
    </citation>
    <scope>NUCLEOTIDE SEQUENCE [LARGE SCALE GENOMIC DNA]</scope>
    <source>
        <strain evidence="2 3">W409</strain>
    </source>
</reference>
<keyword evidence="3" id="KW-1185">Reference proteome</keyword>
<comment type="caution">
    <text evidence="2">The sequence shown here is derived from an EMBL/GenBank/DDBJ whole genome shotgun (WGS) entry which is preliminary data.</text>
</comment>
<evidence type="ECO:0000313" key="3">
    <source>
        <dbReference type="Proteomes" id="UP001249020"/>
    </source>
</evidence>
<protein>
    <recommendedName>
        <fullName evidence="4">MSHA biogenesis protein MshF</fullName>
    </recommendedName>
</protein>
<accession>A0AAW8QYZ7</accession>
<keyword evidence="1" id="KW-0472">Membrane</keyword>
<dbReference type="Proteomes" id="UP001249020">
    <property type="component" value="Unassembled WGS sequence"/>
</dbReference>
<organism evidence="2 3">
    <name type="scientific">Brumicola blandensis</name>
    <dbReference type="NCBI Taxonomy" id="3075611"/>
    <lineage>
        <taxon>Bacteria</taxon>
        <taxon>Pseudomonadati</taxon>
        <taxon>Pseudomonadota</taxon>
        <taxon>Gammaproteobacteria</taxon>
        <taxon>Alteromonadales</taxon>
        <taxon>Alteromonadaceae</taxon>
        <taxon>Brumicola</taxon>
    </lineage>
</organism>
<evidence type="ECO:0000313" key="2">
    <source>
        <dbReference type="EMBL" id="MDT0582241.1"/>
    </source>
</evidence>
<dbReference type="RefSeq" id="WP_311361015.1">
    <property type="nucleotide sequence ID" value="NZ_JAVRIE010000002.1"/>
</dbReference>
<dbReference type="EMBL" id="JAVRIE010000002">
    <property type="protein sequence ID" value="MDT0582241.1"/>
    <property type="molecule type" value="Genomic_DNA"/>
</dbReference>
<sequence length="165" mass="18864">MASKLYQFIWVFLIVMIVGALLYRSLMTENNEAWERTGFENLKAGVQEGLAQMHWQWQYEGRPSSITYESSNAGQSDQIEMNREGWPKLNRSLDACQGFLAMFAAKSAVNVGGLSVEVDLQKQLEVQVEFIAQAKAQDSQKRVDICRYSRPEQKFDYYLGTGNVF</sequence>
<dbReference type="AlphaFoldDB" id="A0AAW8QYZ7"/>
<proteinExistence type="predicted"/>